<sequence length="67" mass="7787">EYVWGGRGSSQWDLLSYSSSALESEVVQILKKYRESSFPRSHYYGHFEGSGPNKTRIKEVVQCNLKW</sequence>
<feature type="non-terminal residue" evidence="1">
    <location>
        <position position="1"/>
    </location>
</feature>
<feature type="non-terminal residue" evidence="1">
    <location>
        <position position="67"/>
    </location>
</feature>
<evidence type="ECO:0000313" key="1">
    <source>
        <dbReference type="EMBL" id="KAL0157404.1"/>
    </source>
</evidence>
<accession>A0ABD0N7D1</accession>
<dbReference type="AlphaFoldDB" id="A0ABD0N7D1"/>
<dbReference type="EMBL" id="JAMKFB020000024">
    <property type="protein sequence ID" value="KAL0157404.1"/>
    <property type="molecule type" value="Genomic_DNA"/>
</dbReference>
<reference evidence="1 2" key="1">
    <citation type="submission" date="2024-05" db="EMBL/GenBank/DDBJ databases">
        <title>Genome sequencing and assembly of Indian major carp, Cirrhinus mrigala (Hamilton, 1822).</title>
        <authorList>
            <person name="Mohindra V."/>
            <person name="Chowdhury L.M."/>
            <person name="Lal K."/>
            <person name="Jena J.K."/>
        </authorList>
    </citation>
    <scope>NUCLEOTIDE SEQUENCE [LARGE SCALE GENOMIC DNA]</scope>
    <source>
        <strain evidence="1">CM1030</strain>
        <tissue evidence="1">Blood</tissue>
    </source>
</reference>
<protein>
    <submittedName>
        <fullName evidence="1">Uncharacterized protein</fullName>
    </submittedName>
</protein>
<name>A0ABD0N7D1_CIRMR</name>
<keyword evidence="2" id="KW-1185">Reference proteome</keyword>
<comment type="caution">
    <text evidence="1">The sequence shown here is derived from an EMBL/GenBank/DDBJ whole genome shotgun (WGS) entry which is preliminary data.</text>
</comment>
<organism evidence="1 2">
    <name type="scientific">Cirrhinus mrigala</name>
    <name type="common">Mrigala</name>
    <dbReference type="NCBI Taxonomy" id="683832"/>
    <lineage>
        <taxon>Eukaryota</taxon>
        <taxon>Metazoa</taxon>
        <taxon>Chordata</taxon>
        <taxon>Craniata</taxon>
        <taxon>Vertebrata</taxon>
        <taxon>Euteleostomi</taxon>
        <taxon>Actinopterygii</taxon>
        <taxon>Neopterygii</taxon>
        <taxon>Teleostei</taxon>
        <taxon>Ostariophysi</taxon>
        <taxon>Cypriniformes</taxon>
        <taxon>Cyprinidae</taxon>
        <taxon>Labeoninae</taxon>
        <taxon>Labeonini</taxon>
        <taxon>Cirrhinus</taxon>
    </lineage>
</organism>
<gene>
    <name evidence="1" type="ORF">M9458_048650</name>
</gene>
<evidence type="ECO:0000313" key="2">
    <source>
        <dbReference type="Proteomes" id="UP001529510"/>
    </source>
</evidence>
<proteinExistence type="predicted"/>
<dbReference type="Proteomes" id="UP001529510">
    <property type="component" value="Unassembled WGS sequence"/>
</dbReference>